<accession>A0A7T5R3I7</accession>
<evidence type="ECO:0000313" key="3">
    <source>
        <dbReference type="Proteomes" id="UP000595362"/>
    </source>
</evidence>
<dbReference type="EMBL" id="CP066681">
    <property type="protein sequence ID" value="QQG36890.1"/>
    <property type="molecule type" value="Genomic_DNA"/>
</dbReference>
<feature type="compositionally biased region" description="Basic and acidic residues" evidence="1">
    <location>
        <begin position="135"/>
        <end position="151"/>
    </location>
</feature>
<dbReference type="AlphaFoldDB" id="A0A7T5R3I7"/>
<feature type="compositionally biased region" description="Low complexity" evidence="1">
    <location>
        <begin position="155"/>
        <end position="170"/>
    </location>
</feature>
<sequence>MAKVGPQRAAELTGRSKSTVQRAMKAGKLSYEIDNAGRRVIDVSELERVFGLAPQGGEVAASANIESELEKAANIIETERMKMRIRMLEDQLEIAQEQIEDLKNQRDQWQKQAQQVLLTSQYSQKQAEELKEELKERDRRAQMRRQMEMQRRGVAKPTAAAKAADVPVPEKGSEPRKASPFSRPRQAAAEAARNFDIQGLWHKIRGESVANNAQPQEEKISA</sequence>
<name>A0A7T5R3I7_9BACT</name>
<proteinExistence type="predicted"/>
<evidence type="ECO:0000256" key="1">
    <source>
        <dbReference type="SAM" id="MobiDB-lite"/>
    </source>
</evidence>
<reference evidence="2 3" key="1">
    <citation type="submission" date="2020-07" db="EMBL/GenBank/DDBJ databases">
        <title>Huge and variable diversity of episymbiotic CPR bacteria and DPANN archaea in groundwater ecosystems.</title>
        <authorList>
            <person name="He C.Y."/>
            <person name="Keren R."/>
            <person name="Whittaker M."/>
            <person name="Farag I.F."/>
            <person name="Doudna J."/>
            <person name="Cate J.H.D."/>
            <person name="Banfield J.F."/>
        </authorList>
    </citation>
    <scope>NUCLEOTIDE SEQUENCE [LARGE SCALE GENOMIC DNA]</scope>
    <source>
        <strain evidence="2">NC_groundwater_70_Ag_B-0.1um_54_66</strain>
    </source>
</reference>
<gene>
    <name evidence="2" type="ORF">HYS17_03710</name>
</gene>
<feature type="region of interest" description="Disordered" evidence="1">
    <location>
        <begin position="135"/>
        <end position="194"/>
    </location>
</feature>
<dbReference type="Proteomes" id="UP000595362">
    <property type="component" value="Chromosome"/>
</dbReference>
<protein>
    <submittedName>
        <fullName evidence="2">Entry exclusion 1 domain-containing protein</fullName>
    </submittedName>
</protein>
<organism evidence="2 3">
    <name type="scientific">Micavibrio aeruginosavorus</name>
    <dbReference type="NCBI Taxonomy" id="349221"/>
    <lineage>
        <taxon>Bacteria</taxon>
        <taxon>Pseudomonadati</taxon>
        <taxon>Bdellovibrionota</taxon>
        <taxon>Bdellovibrionia</taxon>
        <taxon>Bdellovibrionales</taxon>
        <taxon>Pseudobdellovibrionaceae</taxon>
        <taxon>Micavibrio</taxon>
    </lineage>
</organism>
<evidence type="ECO:0000313" key="2">
    <source>
        <dbReference type="EMBL" id="QQG36890.1"/>
    </source>
</evidence>